<dbReference type="GO" id="GO:0097250">
    <property type="term" value="P:mitochondrial respirasome assembly"/>
    <property type="evidence" value="ECO:0007669"/>
    <property type="project" value="TreeGrafter"/>
</dbReference>
<comment type="subcellular location">
    <subcellularLocation>
        <location evidence="1">Mitochondrion inner membrane</location>
        <topology evidence="1">Single-pass membrane protein</topology>
    </subcellularLocation>
</comment>
<keyword evidence="3" id="KW-0812">Transmembrane</keyword>
<evidence type="ECO:0000256" key="2">
    <source>
        <dbReference type="ARBA" id="ARBA00009331"/>
    </source>
</evidence>
<protein>
    <recommendedName>
        <fullName evidence="9">Cytochrome c oxidase subunit 7A2, mitochondrial</fullName>
    </recommendedName>
    <alternativeName>
        <fullName evidence="10">Cytochrome c oxidase subunit VIIa-liver/heart</fullName>
    </alternativeName>
</protein>
<evidence type="ECO:0000256" key="6">
    <source>
        <dbReference type="ARBA" id="ARBA00022990"/>
    </source>
</evidence>
<keyword evidence="8" id="KW-0472">Membrane</keyword>
<proteinExistence type="inferred from homology"/>
<keyword evidence="13" id="KW-1185">Reference proteome</keyword>
<organism evidence="12 13">
    <name type="scientific">Sciurus vulgaris</name>
    <name type="common">Eurasian red squirrel</name>
    <dbReference type="NCBI Taxonomy" id="55149"/>
    <lineage>
        <taxon>Eukaryota</taxon>
        <taxon>Metazoa</taxon>
        <taxon>Chordata</taxon>
        <taxon>Craniata</taxon>
        <taxon>Vertebrata</taxon>
        <taxon>Euteleostomi</taxon>
        <taxon>Mammalia</taxon>
        <taxon>Eutheria</taxon>
        <taxon>Euarchontoglires</taxon>
        <taxon>Glires</taxon>
        <taxon>Rodentia</taxon>
        <taxon>Sciuromorpha</taxon>
        <taxon>Sciuridae</taxon>
        <taxon>Sciurinae</taxon>
        <taxon>Sciurini</taxon>
        <taxon>Sciurus</taxon>
    </lineage>
</organism>
<dbReference type="Ensembl" id="ENSSVLT00005012361.1">
    <property type="protein sequence ID" value="ENSSVLP00005011169.1"/>
    <property type="gene ID" value="ENSSVLG00005008876.1"/>
</dbReference>
<keyword evidence="4" id="KW-0999">Mitochondrion inner membrane</keyword>
<dbReference type="InterPro" id="IPR003177">
    <property type="entry name" value="Cytc_oxidase_su7a_met"/>
</dbReference>
<keyword evidence="7" id="KW-0496">Mitochondrion</keyword>
<dbReference type="InterPro" id="IPR036539">
    <property type="entry name" value="Cyt_c_oxidase_su7a_sf"/>
</dbReference>
<accession>A0A8D2CQ03</accession>
<dbReference type="Gene3D" id="4.10.91.10">
    <property type="entry name" value="Cytochrome c oxidase, subunit VIIa"/>
    <property type="match status" value="1"/>
</dbReference>
<dbReference type="GO" id="GO:0045277">
    <property type="term" value="C:respiratory chain complex IV"/>
    <property type="evidence" value="ECO:0007669"/>
    <property type="project" value="InterPro"/>
</dbReference>
<evidence type="ECO:0000256" key="7">
    <source>
        <dbReference type="ARBA" id="ARBA00023128"/>
    </source>
</evidence>
<evidence type="ECO:0000256" key="11">
    <source>
        <dbReference type="SAM" id="MobiDB-lite"/>
    </source>
</evidence>
<feature type="region of interest" description="Disordered" evidence="11">
    <location>
        <begin position="48"/>
        <end position="70"/>
    </location>
</feature>
<dbReference type="AlphaFoldDB" id="A0A8D2CQ03"/>
<comment type="similarity">
    <text evidence="2">Belongs to the cytochrome c oxidase VIIa family.</text>
</comment>
<evidence type="ECO:0000256" key="9">
    <source>
        <dbReference type="ARBA" id="ARBA00040282"/>
    </source>
</evidence>
<sequence>MIKNCCLENNGIPVHLKSWAADALLYGDTMILTVGGTAYATPQLSIASSPKWQDGPESSQQSFGSVSFSS</sequence>
<evidence type="ECO:0000256" key="3">
    <source>
        <dbReference type="ARBA" id="ARBA00022692"/>
    </source>
</evidence>
<evidence type="ECO:0000256" key="1">
    <source>
        <dbReference type="ARBA" id="ARBA00004434"/>
    </source>
</evidence>
<reference evidence="12" key="1">
    <citation type="submission" date="2025-08" db="UniProtKB">
        <authorList>
            <consortium name="Ensembl"/>
        </authorList>
    </citation>
    <scope>IDENTIFICATION</scope>
</reference>
<dbReference type="GeneTree" id="ENSGT00970000194779"/>
<dbReference type="GO" id="GO:0002082">
    <property type="term" value="P:regulation of oxidative phosphorylation"/>
    <property type="evidence" value="ECO:0007669"/>
    <property type="project" value="TreeGrafter"/>
</dbReference>
<evidence type="ECO:0000256" key="8">
    <source>
        <dbReference type="ARBA" id="ARBA00023136"/>
    </source>
</evidence>
<evidence type="ECO:0000256" key="10">
    <source>
        <dbReference type="ARBA" id="ARBA00042325"/>
    </source>
</evidence>
<dbReference type="OrthoDB" id="5966508at2759"/>
<evidence type="ECO:0000313" key="13">
    <source>
        <dbReference type="Proteomes" id="UP000694564"/>
    </source>
</evidence>
<evidence type="ECO:0000256" key="4">
    <source>
        <dbReference type="ARBA" id="ARBA00022792"/>
    </source>
</evidence>
<reference evidence="12" key="2">
    <citation type="submission" date="2025-09" db="UniProtKB">
        <authorList>
            <consortium name="Ensembl"/>
        </authorList>
    </citation>
    <scope>IDENTIFICATION</scope>
</reference>
<name>A0A8D2CQ03_SCIVU</name>
<dbReference type="SUPFAM" id="SSF81419">
    <property type="entry name" value="Mitochondrial cytochrome c oxidase subunit VIIa"/>
    <property type="match status" value="1"/>
</dbReference>
<keyword evidence="6" id="KW-0007">Acetylation</keyword>
<feature type="compositionally biased region" description="Low complexity" evidence="11">
    <location>
        <begin position="58"/>
        <end position="70"/>
    </location>
</feature>
<evidence type="ECO:0000256" key="5">
    <source>
        <dbReference type="ARBA" id="ARBA00022989"/>
    </source>
</evidence>
<dbReference type="GO" id="GO:0005743">
    <property type="term" value="C:mitochondrial inner membrane"/>
    <property type="evidence" value="ECO:0007669"/>
    <property type="project" value="UniProtKB-SubCell"/>
</dbReference>
<dbReference type="GO" id="GO:0006123">
    <property type="term" value="P:mitochondrial electron transport, cytochrome c to oxygen"/>
    <property type="evidence" value="ECO:0007669"/>
    <property type="project" value="InterPro"/>
</dbReference>
<evidence type="ECO:0000313" key="12">
    <source>
        <dbReference type="Ensembl" id="ENSSVLP00005011169.1"/>
    </source>
</evidence>
<keyword evidence="5" id="KW-1133">Transmembrane helix</keyword>
<dbReference type="Proteomes" id="UP000694564">
    <property type="component" value="Chromosome 12"/>
</dbReference>
<dbReference type="PANTHER" id="PTHR10510">
    <property type="entry name" value="CYTOCHROME C OXIDASE POLYPEPTIDE 7A"/>
    <property type="match status" value="1"/>
</dbReference>
<dbReference type="PANTHER" id="PTHR10510:SF15">
    <property type="entry name" value="CYTOCHROME C OXIDASE SUBUNIT 7A2, MITOCHONDRIAL"/>
    <property type="match status" value="1"/>
</dbReference>